<sequence length="243" mass="26181">MASIAPYRQECRIQRFREPEEINRVEMSAALLIAWWETYCVLSNLNPADHPSRLVIQQILEEEGPTAAVLDLQEGSPSSPGNVGGFVSPPPLPLQGPSAPFTQGHGVPLSYNIPPGGESTAASPGQVKHLNTNILQLANALVVLSSTAEDGEIEVRISLANALVVLSSTAEDGEIEVRISPKPSPRPKISSGENEAPSYMDLPELPAVPDDSLHPPGGVHTDDADEIDFDDLTRRFEDLKKKK</sequence>
<evidence type="ECO:0000256" key="1">
    <source>
        <dbReference type="SAM" id="MobiDB-lite"/>
    </source>
</evidence>
<proteinExistence type="predicted"/>
<dbReference type="EMBL" id="OC321311">
    <property type="protein sequence ID" value="CAD7409815.1"/>
    <property type="molecule type" value="Genomic_DNA"/>
</dbReference>
<protein>
    <submittedName>
        <fullName evidence="2">Uncharacterized protein</fullName>
    </submittedName>
</protein>
<accession>A0A7R9D9S1</accession>
<organism evidence="2">
    <name type="scientific">Timema cristinae</name>
    <name type="common">Walking stick</name>
    <dbReference type="NCBI Taxonomy" id="61476"/>
    <lineage>
        <taxon>Eukaryota</taxon>
        <taxon>Metazoa</taxon>
        <taxon>Ecdysozoa</taxon>
        <taxon>Arthropoda</taxon>
        <taxon>Hexapoda</taxon>
        <taxon>Insecta</taxon>
        <taxon>Pterygota</taxon>
        <taxon>Neoptera</taxon>
        <taxon>Polyneoptera</taxon>
        <taxon>Phasmatodea</taxon>
        <taxon>Timematodea</taxon>
        <taxon>Timematoidea</taxon>
        <taxon>Timematidae</taxon>
        <taxon>Timema</taxon>
    </lineage>
</organism>
<dbReference type="AlphaFoldDB" id="A0A7R9D9S1"/>
<name>A0A7R9D9S1_TIMCR</name>
<gene>
    <name evidence="2" type="ORF">TCEB3V08_LOCUS10196</name>
</gene>
<evidence type="ECO:0000313" key="2">
    <source>
        <dbReference type="EMBL" id="CAD7409815.1"/>
    </source>
</evidence>
<reference evidence="2" key="1">
    <citation type="submission" date="2020-11" db="EMBL/GenBank/DDBJ databases">
        <authorList>
            <person name="Tran Van P."/>
        </authorList>
    </citation>
    <scope>NUCLEOTIDE SEQUENCE</scope>
</reference>
<feature type="region of interest" description="Disordered" evidence="1">
    <location>
        <begin position="178"/>
        <end position="227"/>
    </location>
</feature>